<sequence length="267" mass="30558">MLAEIRSLWIGGALSRLERVCLTSFLRAGHKVYLYTYDEVSNIPDGVEVLDANVILPKNKVFTYGSVTGKGKGSYAGFANHFRYEMLLKCSNTYWVDMDVICLSPFYINDELDFGFENETYINNAVIGTKSAGNKLFSNLSKYCDNPFQFTRWDTFKFLIRKLIGRTWGRGDFSYLPWGITGPKALTGFVKKGGLLNYAASVQKYYPISSADWKKIFFASDEHINLDGAQAVHLWNEQLRRDNLDKNTVFDKESLYERLISDLKLDE</sequence>
<accession>A0AAD0XBQ6</accession>
<organism evidence="1 2">
    <name type="scientific">Pseudoalteromonas agarivorans</name>
    <dbReference type="NCBI Taxonomy" id="176102"/>
    <lineage>
        <taxon>Bacteria</taxon>
        <taxon>Pseudomonadati</taxon>
        <taxon>Pseudomonadota</taxon>
        <taxon>Gammaproteobacteria</taxon>
        <taxon>Alteromonadales</taxon>
        <taxon>Pseudoalteromonadaceae</taxon>
        <taxon>Pseudoalteromonas</taxon>
    </lineage>
</organism>
<evidence type="ECO:0008006" key="3">
    <source>
        <dbReference type="Google" id="ProtNLM"/>
    </source>
</evidence>
<dbReference type="EMBL" id="CP033065">
    <property type="protein sequence ID" value="AYM85558.1"/>
    <property type="molecule type" value="Genomic_DNA"/>
</dbReference>
<evidence type="ECO:0000313" key="1">
    <source>
        <dbReference type="EMBL" id="AYM85558.1"/>
    </source>
</evidence>
<dbReference type="Gene3D" id="3.90.550.20">
    <property type="match status" value="1"/>
</dbReference>
<protein>
    <recommendedName>
        <fullName evidence="3">Alpha 1,4-glycosyltransferase domain-containing protein</fullName>
    </recommendedName>
</protein>
<name>A0AAD0XBQ6_9GAMM</name>
<dbReference type="AlphaFoldDB" id="A0AAD0XBQ6"/>
<reference evidence="1 2" key="1">
    <citation type="submission" date="2018-10" db="EMBL/GenBank/DDBJ databases">
        <title>Complete Genome Sequence and Transcriptomic Profiles of a Marine Bacterium, Pseudoalteromonas agarivorans Hao 2018.</title>
        <authorList>
            <person name="Hao L."/>
        </authorList>
    </citation>
    <scope>NUCLEOTIDE SEQUENCE [LARGE SCALE GENOMIC DNA]</scope>
    <source>
        <strain evidence="1 2">Hao 2018</strain>
    </source>
</reference>
<proteinExistence type="predicted"/>
<dbReference type="RefSeq" id="WP_121636921.1">
    <property type="nucleotide sequence ID" value="NZ_CP033065.1"/>
</dbReference>
<gene>
    <name evidence="1" type="ORF">D9T18_02035</name>
</gene>
<evidence type="ECO:0000313" key="2">
    <source>
        <dbReference type="Proteomes" id="UP000279995"/>
    </source>
</evidence>
<dbReference type="Proteomes" id="UP000279995">
    <property type="component" value="Chromosome I"/>
</dbReference>